<keyword evidence="1" id="KW-0472">Membrane</keyword>
<accession>A0A6C0JWJ4</accession>
<protein>
    <submittedName>
        <fullName evidence="2">Uncharacterized protein</fullName>
    </submittedName>
</protein>
<proteinExistence type="predicted"/>
<feature type="transmembrane region" description="Helical" evidence="1">
    <location>
        <begin position="120"/>
        <end position="143"/>
    </location>
</feature>
<feature type="transmembrane region" description="Helical" evidence="1">
    <location>
        <begin position="7"/>
        <end position="28"/>
    </location>
</feature>
<feature type="transmembrane region" description="Helical" evidence="1">
    <location>
        <begin position="86"/>
        <end position="108"/>
    </location>
</feature>
<sequence>MSFWPDICMHTSFFMAFLTGFYFLFVTYSQTNSLTNVLYNSIREKIISVSALSTPSVLQKFQEQINVFIENAQQYPDNSQKNNPGVLKAVSIIVGILAPFLFCLSVYLEWVWGGSVSELLISNCIVLLFIAATEFIIVGVFLYNFVVIDSDFVTAIIPVRNGTNYDCNFVKPLIKSLFPFIPM</sequence>
<dbReference type="AlphaFoldDB" id="A0A6C0JWJ4"/>
<dbReference type="EMBL" id="MN740746">
    <property type="protein sequence ID" value="QHU09889.1"/>
    <property type="molecule type" value="Genomic_DNA"/>
</dbReference>
<keyword evidence="1" id="KW-0812">Transmembrane</keyword>
<evidence type="ECO:0000256" key="1">
    <source>
        <dbReference type="SAM" id="Phobius"/>
    </source>
</evidence>
<evidence type="ECO:0000313" key="2">
    <source>
        <dbReference type="EMBL" id="QHU09889.1"/>
    </source>
</evidence>
<keyword evidence="1" id="KW-1133">Transmembrane helix</keyword>
<name>A0A6C0JWJ4_9ZZZZ</name>
<reference evidence="2" key="1">
    <citation type="journal article" date="2020" name="Nature">
        <title>Giant virus diversity and host interactions through global metagenomics.</title>
        <authorList>
            <person name="Schulz F."/>
            <person name="Roux S."/>
            <person name="Paez-Espino D."/>
            <person name="Jungbluth S."/>
            <person name="Walsh D.A."/>
            <person name="Denef V.J."/>
            <person name="McMahon K.D."/>
            <person name="Konstantinidis K.T."/>
            <person name="Eloe-Fadrosh E.A."/>
            <person name="Kyrpides N.C."/>
            <person name="Woyke T."/>
        </authorList>
    </citation>
    <scope>NUCLEOTIDE SEQUENCE</scope>
    <source>
        <strain evidence="2">GVMAG-S-1101164-164</strain>
    </source>
</reference>
<organism evidence="2">
    <name type="scientific">viral metagenome</name>
    <dbReference type="NCBI Taxonomy" id="1070528"/>
    <lineage>
        <taxon>unclassified sequences</taxon>
        <taxon>metagenomes</taxon>
        <taxon>organismal metagenomes</taxon>
    </lineage>
</organism>